<evidence type="ECO:0000256" key="2">
    <source>
        <dbReference type="ARBA" id="ARBA00012720"/>
    </source>
</evidence>
<evidence type="ECO:0000256" key="1">
    <source>
        <dbReference type="ARBA" id="ARBA00009409"/>
    </source>
</evidence>
<dbReference type="PANTHER" id="PTHR42697:SF1">
    <property type="entry name" value="ENDONUCLEASE 8"/>
    <property type="match status" value="1"/>
</dbReference>
<dbReference type="SUPFAM" id="SSF81624">
    <property type="entry name" value="N-terminal domain of MutM-like DNA repair proteins"/>
    <property type="match status" value="1"/>
</dbReference>
<dbReference type="EC" id="4.2.99.18" evidence="2"/>
<dbReference type="InterPro" id="IPR010979">
    <property type="entry name" value="Ribosomal_uS13-like_H2TH"/>
</dbReference>
<keyword evidence="4" id="KW-0227">DNA damage</keyword>
<accession>A0ABY8C3E2</accession>
<dbReference type="PANTHER" id="PTHR42697">
    <property type="entry name" value="ENDONUCLEASE 8"/>
    <property type="match status" value="1"/>
</dbReference>
<keyword evidence="12" id="KW-0326">Glycosidase</keyword>
<evidence type="ECO:0000256" key="4">
    <source>
        <dbReference type="ARBA" id="ARBA00022763"/>
    </source>
</evidence>
<evidence type="ECO:0000313" key="16">
    <source>
        <dbReference type="EMBL" id="WEG09358.1"/>
    </source>
</evidence>
<organism evidence="16 17">
    <name type="scientific">Microbacterium horticulturae</name>
    <dbReference type="NCBI Taxonomy" id="3028316"/>
    <lineage>
        <taxon>Bacteria</taxon>
        <taxon>Bacillati</taxon>
        <taxon>Actinomycetota</taxon>
        <taxon>Actinomycetes</taxon>
        <taxon>Micrococcales</taxon>
        <taxon>Microbacteriaceae</taxon>
        <taxon>Microbacterium</taxon>
    </lineage>
</organism>
<feature type="domain" description="Formamidopyrimidine-DNA glycosylase catalytic" evidence="15">
    <location>
        <begin position="2"/>
        <end position="108"/>
    </location>
</feature>
<dbReference type="PROSITE" id="PS51066">
    <property type="entry name" value="ZF_FPG_2"/>
    <property type="match status" value="1"/>
</dbReference>
<gene>
    <name evidence="16" type="ORF">PU630_01975</name>
</gene>
<keyword evidence="11" id="KW-0511">Multifunctional enzyme</keyword>
<comment type="similarity">
    <text evidence="1">Belongs to the FPG family.</text>
</comment>
<dbReference type="PROSITE" id="PS51068">
    <property type="entry name" value="FPG_CAT"/>
    <property type="match status" value="1"/>
</dbReference>
<keyword evidence="7" id="KW-0862">Zinc</keyword>
<keyword evidence="8" id="KW-0238">DNA-binding</keyword>
<keyword evidence="10" id="KW-0456">Lyase</keyword>
<dbReference type="Gene3D" id="3.20.190.10">
    <property type="entry name" value="MutM-like, N-terminal"/>
    <property type="match status" value="1"/>
</dbReference>
<dbReference type="CDD" id="cd08971">
    <property type="entry name" value="AcNei2_N"/>
    <property type="match status" value="1"/>
</dbReference>
<evidence type="ECO:0000313" key="17">
    <source>
        <dbReference type="Proteomes" id="UP001214553"/>
    </source>
</evidence>
<dbReference type="RefSeq" id="WP_275278682.1">
    <property type="nucleotide sequence ID" value="NZ_CP119108.1"/>
</dbReference>
<dbReference type="Proteomes" id="UP001214553">
    <property type="component" value="Chromosome"/>
</dbReference>
<keyword evidence="3" id="KW-0479">Metal-binding</keyword>
<evidence type="ECO:0000256" key="10">
    <source>
        <dbReference type="ARBA" id="ARBA00023239"/>
    </source>
</evidence>
<evidence type="ECO:0000259" key="14">
    <source>
        <dbReference type="PROSITE" id="PS51066"/>
    </source>
</evidence>
<evidence type="ECO:0000256" key="3">
    <source>
        <dbReference type="ARBA" id="ARBA00022723"/>
    </source>
</evidence>
<keyword evidence="9" id="KW-0234">DNA repair</keyword>
<keyword evidence="17" id="KW-1185">Reference proteome</keyword>
<proteinExistence type="inferred from homology"/>
<evidence type="ECO:0000256" key="13">
    <source>
        <dbReference type="PROSITE-ProRule" id="PRU00391"/>
    </source>
</evidence>
<dbReference type="InterPro" id="IPR000214">
    <property type="entry name" value="Znf_DNA_glyclase/AP_lyase"/>
</dbReference>
<dbReference type="InterPro" id="IPR012319">
    <property type="entry name" value="FPG_cat"/>
</dbReference>
<evidence type="ECO:0000256" key="12">
    <source>
        <dbReference type="ARBA" id="ARBA00023295"/>
    </source>
</evidence>
<feature type="domain" description="FPG-type" evidence="14">
    <location>
        <begin position="218"/>
        <end position="257"/>
    </location>
</feature>
<reference evidence="16 17" key="1">
    <citation type="submission" date="2023-03" db="EMBL/GenBank/DDBJ databases">
        <title>Genome sequence of Microbacterium sp. KACC 23027.</title>
        <authorList>
            <person name="Kim S."/>
            <person name="Heo J."/>
            <person name="Kwon S.-W."/>
        </authorList>
    </citation>
    <scope>NUCLEOTIDE SEQUENCE [LARGE SCALE GENOMIC DNA]</scope>
    <source>
        <strain evidence="16 17">KACC 23027</strain>
    </source>
</reference>
<protein>
    <recommendedName>
        <fullName evidence="2">DNA-(apurinic or apyrimidinic site) lyase</fullName>
        <ecNumber evidence="2">4.2.99.18</ecNumber>
    </recommendedName>
</protein>
<evidence type="ECO:0000256" key="7">
    <source>
        <dbReference type="ARBA" id="ARBA00022833"/>
    </source>
</evidence>
<dbReference type="Pfam" id="PF01149">
    <property type="entry name" value="Fapy_DNA_glyco"/>
    <property type="match status" value="1"/>
</dbReference>
<name>A0ABY8C3E2_9MICO</name>
<dbReference type="SUPFAM" id="SSF46946">
    <property type="entry name" value="S13-like H2TH domain"/>
    <property type="match status" value="1"/>
</dbReference>
<dbReference type="InterPro" id="IPR044090">
    <property type="entry name" value="Nei2_N"/>
</dbReference>
<evidence type="ECO:0000256" key="11">
    <source>
        <dbReference type="ARBA" id="ARBA00023268"/>
    </source>
</evidence>
<evidence type="ECO:0000256" key="5">
    <source>
        <dbReference type="ARBA" id="ARBA00022771"/>
    </source>
</evidence>
<evidence type="ECO:0000256" key="8">
    <source>
        <dbReference type="ARBA" id="ARBA00023125"/>
    </source>
</evidence>
<dbReference type="SUPFAM" id="SSF57716">
    <property type="entry name" value="Glucocorticoid receptor-like (DNA-binding domain)"/>
    <property type="match status" value="1"/>
</dbReference>
<keyword evidence="5 13" id="KW-0863">Zinc-finger</keyword>
<keyword evidence="6" id="KW-0378">Hydrolase</keyword>
<evidence type="ECO:0000259" key="15">
    <source>
        <dbReference type="PROSITE" id="PS51068"/>
    </source>
</evidence>
<dbReference type="SMART" id="SM00898">
    <property type="entry name" value="Fapy_DNA_glyco"/>
    <property type="match status" value="1"/>
</dbReference>
<sequence length="257" mass="29049">MPEGDTVWQTARRLHEALAGKTLTRFELRVPRQAMLDLTGQTVREVAPRGKHLLLRAGEFTLHSHLKMEGVWDVHPAGARWRRPAHTARAILAADGVEAVGFDIAQVQVVPTRDEHALVGYLGPDPLQPDWEPETAAKNLAADPRPIHVALLDQRNLAGLGNEYVNEVLFVRGIHPQTKASEVDTAALVETAARMLRANRDRPVRTFTGDARRGRDRWVYRREHQPCRRCGRLIERTELGADPTQERIVFWCPNCQR</sequence>
<evidence type="ECO:0000256" key="6">
    <source>
        <dbReference type="ARBA" id="ARBA00022801"/>
    </source>
</evidence>
<dbReference type="SMART" id="SM01232">
    <property type="entry name" value="H2TH"/>
    <property type="match status" value="1"/>
</dbReference>
<dbReference type="InterPro" id="IPR035937">
    <property type="entry name" value="FPG_N"/>
</dbReference>
<dbReference type="Pfam" id="PF06831">
    <property type="entry name" value="H2TH"/>
    <property type="match status" value="1"/>
</dbReference>
<dbReference type="InterPro" id="IPR015886">
    <property type="entry name" value="H2TH_FPG"/>
</dbReference>
<evidence type="ECO:0000256" key="9">
    <source>
        <dbReference type="ARBA" id="ARBA00023204"/>
    </source>
</evidence>
<dbReference type="Gene3D" id="1.10.8.50">
    <property type="match status" value="1"/>
</dbReference>
<dbReference type="EMBL" id="CP119108">
    <property type="protein sequence ID" value="WEG09358.1"/>
    <property type="molecule type" value="Genomic_DNA"/>
</dbReference>